<accession>A0ABY8ASQ6</accession>
<reference evidence="1 2" key="1">
    <citation type="submission" date="2023-02" db="EMBL/GenBank/DDBJ databases">
        <title>Genome Sequence of L. cardiaca H63T.</title>
        <authorList>
            <person name="Lopez A.E."/>
            <person name="Cianciotto N.P."/>
        </authorList>
    </citation>
    <scope>NUCLEOTIDE SEQUENCE [LARGE SCALE GENOMIC DNA]</scope>
    <source>
        <strain evidence="1 2">H63</strain>
    </source>
</reference>
<protein>
    <recommendedName>
        <fullName evidence="3">Coiled-coil protein</fullName>
    </recommendedName>
</protein>
<dbReference type="EMBL" id="CP119078">
    <property type="protein sequence ID" value="WED42202.1"/>
    <property type="molecule type" value="Genomic_DNA"/>
</dbReference>
<organism evidence="1 2">
    <name type="scientific">Legionella cardiaca</name>
    <dbReference type="NCBI Taxonomy" id="1071983"/>
    <lineage>
        <taxon>Bacteria</taxon>
        <taxon>Pseudomonadati</taxon>
        <taxon>Pseudomonadota</taxon>
        <taxon>Gammaproteobacteria</taxon>
        <taxon>Legionellales</taxon>
        <taxon>Legionellaceae</taxon>
        <taxon>Legionella</taxon>
    </lineage>
</organism>
<dbReference type="RefSeq" id="WP_275088027.1">
    <property type="nucleotide sequence ID" value="NZ_CP119078.1"/>
</dbReference>
<keyword evidence="2" id="KW-1185">Reference proteome</keyword>
<sequence length="992" mass="113142">MTKKLAYLEYYSRQMNFIHRFIKNEPQPEDQARLMRIKQLQAQQSISFLDEFLDIEEDKALETTRIGYKPLKSAHYTSEELAFFAPEADKIKPANRRLSRYRLVYGPVDFYLGSQLEVPTTIPVITACAPNLMGTSQADLDEFSTGGVSNRQLKVIPYENECKKIADFIVGNAKKSGQERLIMPSFGIGVYIKTLDFASKTKAREIMYKAFAEAAIRHQMKIDWIVWAGDHDAAITEQKFKNFSQNNPFIEPIVHEDMMLYAQERQQVHHEEVILLNPGSDRTVGGFYTHENPKTLEEQMAQQSDLVFLHSEFNQPMVKKFQLEFSQRKKLRQGTASSKDAVTENVSPSHTLDLKSIAEKINDHLNIKETTWISAQKNNFKISFKKQQDAQRFSQLLKANGIVDRYGMPLTITQDRQYHVLYLTKKQLMQVPSLDAKKEFTTDTNATVNLGTIAKTHIGERLKMQETPWIFLSQGNYKISFKNENTANKFKDILTANGIVGRHGMTKTVQKENQYHVIYLTAKQWQQIPTLEIPPESSFKKSAEELSPQVDLGTIAKTHIQGRLKLQETPWVFLSQGNYKISFKDKNTANRFKDILTANGIVGKHGVTKTVQKDNQYHVIYLTAKQWQQIPTLEIPPESSFKKSAEEPSPQVDVRSLAAQINNHLKIKETTWISQVGENYKISFKKEDAAQNFSQLLSDNDIKGRGGKPKAVQKDSNYYVVFLTARQLSQVPSLKVTEAKTSTRATKIDLKDTAQKIASHLELSETPWLFPQGQNYKVSFKSKDAADQFSRGLLAKGITARDRKAKTVRADNNFYVVYLTSKQLENISTKNTSTLKETTAHATENQINEIVRAIGEGITKSEKQEILLREIKRRNLPVAELSELYDVVKNINDLNTHRNPRLDSFFGIKNTASWRATVEEFRKLALNTLFSEINASDTHTQLEILGKAKNLPLFYEHRNNSIFTGAWGRTSAIKAIEEKEAELIEGSKLSIN</sequence>
<evidence type="ECO:0000313" key="2">
    <source>
        <dbReference type="Proteomes" id="UP001222087"/>
    </source>
</evidence>
<evidence type="ECO:0008006" key="3">
    <source>
        <dbReference type="Google" id="ProtNLM"/>
    </source>
</evidence>
<proteinExistence type="predicted"/>
<gene>
    <name evidence="1" type="ORF">PXX05_09695</name>
</gene>
<evidence type="ECO:0000313" key="1">
    <source>
        <dbReference type="EMBL" id="WED42202.1"/>
    </source>
</evidence>
<dbReference type="Proteomes" id="UP001222087">
    <property type="component" value="Chromosome"/>
</dbReference>
<name>A0ABY8ASQ6_9GAMM</name>